<keyword evidence="2" id="KW-1185">Reference proteome</keyword>
<sequence length="118" mass="13556">MDIFFLSLSVSVMCTISLARTAEISIKSKPENMSTSLLKKDVHVQINKGAISGDADVERSERINRGFEKIIEFVNVLGQMDNFVYDRTKNIIRKLNAIYDMDENHENERYRGSHSKSR</sequence>
<gene>
    <name evidence="3" type="primary">LOC112463532</name>
</gene>
<reference evidence="3" key="1">
    <citation type="submission" date="2025-08" db="UniProtKB">
        <authorList>
            <consortium name="RefSeq"/>
        </authorList>
    </citation>
    <scope>IDENTIFICATION</scope>
    <source>
        <tissue evidence="3">Whole body</tissue>
    </source>
</reference>
<dbReference type="RefSeq" id="XP_024885737.1">
    <property type="nucleotide sequence ID" value="XM_025029969.1"/>
</dbReference>
<dbReference type="GeneID" id="112463532"/>
<keyword evidence="1" id="KW-0732">Signal</keyword>
<organism evidence="2 3">
    <name type="scientific">Temnothorax curvispinosus</name>
    <dbReference type="NCBI Taxonomy" id="300111"/>
    <lineage>
        <taxon>Eukaryota</taxon>
        <taxon>Metazoa</taxon>
        <taxon>Ecdysozoa</taxon>
        <taxon>Arthropoda</taxon>
        <taxon>Hexapoda</taxon>
        <taxon>Insecta</taxon>
        <taxon>Pterygota</taxon>
        <taxon>Neoptera</taxon>
        <taxon>Endopterygota</taxon>
        <taxon>Hymenoptera</taxon>
        <taxon>Apocrita</taxon>
        <taxon>Aculeata</taxon>
        <taxon>Formicoidea</taxon>
        <taxon>Formicidae</taxon>
        <taxon>Myrmicinae</taxon>
        <taxon>Temnothorax</taxon>
    </lineage>
</organism>
<dbReference type="Proteomes" id="UP000504618">
    <property type="component" value="Unplaced"/>
</dbReference>
<proteinExistence type="predicted"/>
<protein>
    <submittedName>
        <fullName evidence="3">Uncharacterized protein LOC112463532</fullName>
    </submittedName>
</protein>
<feature type="chain" id="PRO_5027044118" evidence="1">
    <location>
        <begin position="22"/>
        <end position="118"/>
    </location>
</feature>
<evidence type="ECO:0000313" key="3">
    <source>
        <dbReference type="RefSeq" id="XP_024885737.1"/>
    </source>
</evidence>
<dbReference type="AlphaFoldDB" id="A0A6J1QTD2"/>
<feature type="signal peptide" evidence="1">
    <location>
        <begin position="1"/>
        <end position="21"/>
    </location>
</feature>
<evidence type="ECO:0000256" key="1">
    <source>
        <dbReference type="SAM" id="SignalP"/>
    </source>
</evidence>
<dbReference type="OrthoDB" id="6621861at2759"/>
<accession>A0A6J1QTD2</accession>
<evidence type="ECO:0000313" key="2">
    <source>
        <dbReference type="Proteomes" id="UP000504618"/>
    </source>
</evidence>
<name>A0A6J1QTD2_9HYME</name>